<dbReference type="FunFam" id="3.40.1030.10:FF:000002">
    <property type="entry name" value="Anthranilate phosphoribosyltransferase"/>
    <property type="match status" value="1"/>
</dbReference>
<feature type="binding site" evidence="9">
    <location>
        <position position="172"/>
    </location>
    <ligand>
        <name>anthranilate</name>
        <dbReference type="ChEBI" id="CHEBI:16567"/>
        <label>2</label>
    </ligand>
</feature>
<gene>
    <name evidence="9" type="primary">trpD</name>
    <name evidence="12" type="ORF">FBY41_3041</name>
</gene>
<dbReference type="InterPro" id="IPR000312">
    <property type="entry name" value="Glycosyl_Trfase_fam3"/>
</dbReference>
<feature type="binding site" evidence="9">
    <location>
        <position position="230"/>
    </location>
    <ligand>
        <name>Mg(2+)</name>
        <dbReference type="ChEBI" id="CHEBI:18420"/>
        <label>2</label>
    </ligand>
</feature>
<feature type="binding site" evidence="9">
    <location>
        <position position="86"/>
    </location>
    <ligand>
        <name>anthranilate</name>
        <dbReference type="ChEBI" id="CHEBI:16567"/>
        <label>1</label>
    </ligand>
</feature>
<feature type="binding site" evidence="9">
    <location>
        <position position="86"/>
    </location>
    <ligand>
        <name>5-phospho-alpha-D-ribose 1-diphosphate</name>
        <dbReference type="ChEBI" id="CHEBI:58017"/>
    </ligand>
</feature>
<dbReference type="GO" id="GO:0000162">
    <property type="term" value="P:L-tryptophan biosynthetic process"/>
    <property type="evidence" value="ECO:0007669"/>
    <property type="project" value="UniProtKB-UniRule"/>
</dbReference>
<feature type="binding site" evidence="9">
    <location>
        <position position="231"/>
    </location>
    <ligand>
        <name>Mg(2+)</name>
        <dbReference type="ChEBI" id="CHEBI:18420"/>
        <label>1</label>
    </ligand>
</feature>
<protein>
    <recommendedName>
        <fullName evidence="9">Anthranilate phosphoribosyltransferase</fullName>
        <ecNumber evidence="9">2.4.2.18</ecNumber>
    </recommendedName>
</protein>
<dbReference type="GO" id="GO:0005829">
    <property type="term" value="C:cytosol"/>
    <property type="evidence" value="ECO:0007669"/>
    <property type="project" value="TreeGrafter"/>
</dbReference>
<dbReference type="OrthoDB" id="9806430at2"/>
<feature type="binding site" evidence="9">
    <location>
        <begin position="96"/>
        <end position="99"/>
    </location>
    <ligand>
        <name>5-phospho-alpha-D-ribose 1-diphosphate</name>
        <dbReference type="ChEBI" id="CHEBI:58017"/>
    </ligand>
</feature>
<evidence type="ECO:0000256" key="7">
    <source>
        <dbReference type="ARBA" id="ARBA00052328"/>
    </source>
</evidence>
<evidence type="ECO:0000256" key="8">
    <source>
        <dbReference type="ARBA" id="ARBA00061188"/>
    </source>
</evidence>
<proteinExistence type="inferred from homology"/>
<feature type="binding site" evidence="9">
    <location>
        <position position="231"/>
    </location>
    <ligand>
        <name>Mg(2+)</name>
        <dbReference type="ChEBI" id="CHEBI:18420"/>
        <label>2</label>
    </ligand>
</feature>
<dbReference type="AlphaFoldDB" id="A0A543HXD1"/>
<comment type="pathway">
    <text evidence="1 9">Amino-acid biosynthesis; L-tryptophan biosynthesis; L-tryptophan from chorismate: step 2/5.</text>
</comment>
<feature type="binding site" evidence="9">
    <location>
        <begin position="114"/>
        <end position="122"/>
    </location>
    <ligand>
        <name>5-phospho-alpha-D-ribose 1-diphosphate</name>
        <dbReference type="ChEBI" id="CHEBI:58017"/>
    </ligand>
</feature>
<dbReference type="Gene3D" id="1.20.970.10">
    <property type="entry name" value="Transferase, Pyrimidine Nucleoside Phosphorylase, Chain C"/>
    <property type="match status" value="1"/>
</dbReference>
<dbReference type="Pfam" id="PF00591">
    <property type="entry name" value="Glycos_transf_3"/>
    <property type="match status" value="1"/>
</dbReference>
<comment type="similarity">
    <text evidence="9">Belongs to the anthranilate phosphoribosyltransferase family.</text>
</comment>
<reference evidence="12 13" key="1">
    <citation type="submission" date="2019-06" db="EMBL/GenBank/DDBJ databases">
        <title>Genome sequencing of plant associated microbes to promote plant fitness in Sorghum bicolor and Oryza sativa.</title>
        <authorList>
            <person name="Coleman-Derr D."/>
        </authorList>
    </citation>
    <scope>NUCLEOTIDE SEQUENCE [LARGE SCALE GENOMIC DNA]</scope>
    <source>
        <strain evidence="12 13">KV-663</strain>
    </source>
</reference>
<dbReference type="PANTHER" id="PTHR43285">
    <property type="entry name" value="ANTHRANILATE PHOSPHORIBOSYLTRANSFERASE"/>
    <property type="match status" value="1"/>
</dbReference>
<name>A0A543HXD1_9MICO</name>
<dbReference type="InterPro" id="IPR017459">
    <property type="entry name" value="Glycosyl_Trfase_fam3_N_dom"/>
</dbReference>
<keyword evidence="13" id="KW-1185">Reference proteome</keyword>
<evidence type="ECO:0000259" key="11">
    <source>
        <dbReference type="Pfam" id="PF02885"/>
    </source>
</evidence>
<evidence type="ECO:0000256" key="3">
    <source>
        <dbReference type="ARBA" id="ARBA00022676"/>
    </source>
</evidence>
<dbReference type="InterPro" id="IPR035902">
    <property type="entry name" value="Nuc_phospho_transferase"/>
</dbReference>
<evidence type="ECO:0000256" key="5">
    <source>
        <dbReference type="ARBA" id="ARBA00022822"/>
    </source>
</evidence>
<dbReference type="UniPathway" id="UPA00035">
    <property type="reaction ID" value="UER00041"/>
</dbReference>
<evidence type="ECO:0000256" key="9">
    <source>
        <dbReference type="HAMAP-Rule" id="MF_00211"/>
    </source>
</evidence>
<dbReference type="Gene3D" id="3.40.1030.10">
    <property type="entry name" value="Nucleoside phosphorylase/phosphoribosyltransferase catalytic domain"/>
    <property type="match status" value="1"/>
</dbReference>
<dbReference type="SUPFAM" id="SSF47648">
    <property type="entry name" value="Nucleoside phosphorylase/phosphoribosyltransferase N-terminal domain"/>
    <property type="match status" value="1"/>
</dbReference>
<dbReference type="RefSeq" id="WP_141845002.1">
    <property type="nucleotide sequence ID" value="NZ_VFPM01000002.1"/>
</dbReference>
<evidence type="ECO:0000256" key="4">
    <source>
        <dbReference type="ARBA" id="ARBA00022679"/>
    </source>
</evidence>
<evidence type="ECO:0000256" key="1">
    <source>
        <dbReference type="ARBA" id="ARBA00004907"/>
    </source>
</evidence>
<keyword evidence="9" id="KW-0460">Magnesium</keyword>
<dbReference type="HAMAP" id="MF_00211">
    <property type="entry name" value="TrpD"/>
    <property type="match status" value="1"/>
</dbReference>
<dbReference type="InterPro" id="IPR036320">
    <property type="entry name" value="Glycosyl_Trfase_fam3_N_dom_sf"/>
</dbReference>
<dbReference type="EMBL" id="VFPM01000002">
    <property type="protein sequence ID" value="TQM62996.1"/>
    <property type="molecule type" value="Genomic_DNA"/>
</dbReference>
<comment type="catalytic activity">
    <reaction evidence="7 9">
        <text>N-(5-phospho-beta-D-ribosyl)anthranilate + diphosphate = 5-phospho-alpha-D-ribose 1-diphosphate + anthranilate</text>
        <dbReference type="Rhea" id="RHEA:11768"/>
        <dbReference type="ChEBI" id="CHEBI:16567"/>
        <dbReference type="ChEBI" id="CHEBI:18277"/>
        <dbReference type="ChEBI" id="CHEBI:33019"/>
        <dbReference type="ChEBI" id="CHEBI:58017"/>
        <dbReference type="EC" id="2.4.2.18"/>
    </reaction>
</comment>
<evidence type="ECO:0000256" key="2">
    <source>
        <dbReference type="ARBA" id="ARBA00022605"/>
    </source>
</evidence>
<keyword evidence="2 9" id="KW-0028">Amino-acid biosynthesis</keyword>
<dbReference type="GO" id="GO:0004048">
    <property type="term" value="F:anthranilate phosphoribosyltransferase activity"/>
    <property type="evidence" value="ECO:0007669"/>
    <property type="project" value="UniProtKB-UniRule"/>
</dbReference>
<feature type="binding site" evidence="9">
    <location>
        <position position="126"/>
    </location>
    <ligand>
        <name>5-phospho-alpha-D-ribose 1-diphosphate</name>
        <dbReference type="ChEBI" id="CHEBI:58017"/>
    </ligand>
</feature>
<comment type="caution">
    <text evidence="12">The sequence shown here is derived from an EMBL/GenBank/DDBJ whole genome shotgun (WGS) entry which is preliminary data.</text>
</comment>
<comment type="caution">
    <text evidence="9">Lacks conserved residue(s) required for the propagation of feature annotation.</text>
</comment>
<comment type="similarity">
    <text evidence="8">In the C-terminal section; belongs to the anthranilate phosphoribosyltransferase family.</text>
</comment>
<keyword evidence="3 9" id="KW-0328">Glycosyltransferase</keyword>
<comment type="cofactor">
    <cofactor evidence="9">
        <name>Mg(2+)</name>
        <dbReference type="ChEBI" id="CHEBI:18420"/>
    </cofactor>
    <text evidence="9">Binds 2 magnesium ions per monomer.</text>
</comment>
<feature type="binding site" evidence="9">
    <location>
        <begin position="89"/>
        <end position="90"/>
    </location>
    <ligand>
        <name>5-phospho-alpha-D-ribose 1-diphosphate</name>
        <dbReference type="ChEBI" id="CHEBI:58017"/>
    </ligand>
</feature>
<comment type="subunit">
    <text evidence="9">Homodimer.</text>
</comment>
<evidence type="ECO:0000256" key="6">
    <source>
        <dbReference type="ARBA" id="ARBA00023141"/>
    </source>
</evidence>
<evidence type="ECO:0000313" key="12">
    <source>
        <dbReference type="EMBL" id="TQM62996.1"/>
    </source>
</evidence>
<keyword evidence="4 9" id="KW-0808">Transferase</keyword>
<keyword evidence="5 9" id="KW-0822">Tryptophan biosynthesis</keyword>
<evidence type="ECO:0000313" key="13">
    <source>
        <dbReference type="Proteomes" id="UP000316747"/>
    </source>
</evidence>
<feature type="domain" description="Glycosyl transferase family 3 N-terminal" evidence="11">
    <location>
        <begin position="12"/>
        <end position="72"/>
    </location>
</feature>
<dbReference type="EC" id="2.4.2.18" evidence="9"/>
<dbReference type="NCBIfam" id="TIGR01245">
    <property type="entry name" value="trpD"/>
    <property type="match status" value="1"/>
</dbReference>
<evidence type="ECO:0000259" key="10">
    <source>
        <dbReference type="Pfam" id="PF00591"/>
    </source>
</evidence>
<dbReference type="PANTHER" id="PTHR43285:SF2">
    <property type="entry name" value="ANTHRANILATE PHOSPHORIBOSYLTRANSFERASE"/>
    <property type="match status" value="1"/>
</dbReference>
<feature type="binding site" evidence="9">
    <location>
        <position position="117"/>
    </location>
    <ligand>
        <name>anthranilate</name>
        <dbReference type="ChEBI" id="CHEBI:16567"/>
        <label>1</label>
    </ligand>
</feature>
<dbReference type="SUPFAM" id="SSF52418">
    <property type="entry name" value="Nucleoside phosphorylase/phosphoribosyltransferase catalytic domain"/>
    <property type="match status" value="1"/>
</dbReference>
<dbReference type="Pfam" id="PF02885">
    <property type="entry name" value="Glycos_trans_3N"/>
    <property type="match status" value="1"/>
</dbReference>
<feature type="domain" description="Glycosyl transferase family 3" evidence="10">
    <location>
        <begin position="80"/>
        <end position="337"/>
    </location>
</feature>
<feature type="binding site" evidence="9">
    <location>
        <position position="98"/>
    </location>
    <ligand>
        <name>Mg(2+)</name>
        <dbReference type="ChEBI" id="CHEBI:18420"/>
        <label>1</label>
    </ligand>
</feature>
<organism evidence="12 13">
    <name type="scientific">Humibacillus xanthopallidus</name>
    <dbReference type="NCBI Taxonomy" id="412689"/>
    <lineage>
        <taxon>Bacteria</taxon>
        <taxon>Bacillati</taxon>
        <taxon>Actinomycetota</taxon>
        <taxon>Actinomycetes</taxon>
        <taxon>Micrococcales</taxon>
        <taxon>Intrasporangiaceae</taxon>
        <taxon>Humibacillus</taxon>
    </lineage>
</organism>
<dbReference type="Proteomes" id="UP000316747">
    <property type="component" value="Unassembled WGS sequence"/>
</dbReference>
<sequence>MATDDLRTWPALLSELIAGRDLDRSTTAWAMDRIMAGEATPSQIAGFLIGLRSKGESVDEMSGLAEVMLGHARRIEVEGPSLDIVGTGGDRAHTVNISTMSSIVAAAAGVRVVKHGNRAASSSSGSADVLEALGIDLSLPPERVVEIAGEAGITFCFAQTFHPSFRHTAVPRRELGIGTAFNFLGPLTNPAQPTYAAVGCADARMAPLLAGVFASRGRDAAVFRGDDGLDEITVSTTSAVWWVRDGAVGLRSLDPTRLGLDLHPIEALRGGDAEHNAQVVRDTFAGQHGAVRDAVLLNAGIALALTRPDSGSDTAAFHEDVRAGMALATDAIDSGAATAVVDRWVAATRA</sequence>
<dbReference type="InterPro" id="IPR005940">
    <property type="entry name" value="Anthranilate_Pribosyl_Tfrase"/>
</dbReference>
<dbReference type="GO" id="GO:0000287">
    <property type="term" value="F:magnesium ion binding"/>
    <property type="evidence" value="ECO:0007669"/>
    <property type="project" value="UniProtKB-UniRule"/>
</dbReference>
<keyword evidence="6 9" id="KW-0057">Aromatic amino acid biosynthesis</keyword>
<feature type="binding site" evidence="9">
    <location>
        <position position="94"/>
    </location>
    <ligand>
        <name>5-phospho-alpha-D-ribose 1-diphosphate</name>
        <dbReference type="ChEBI" id="CHEBI:58017"/>
    </ligand>
</feature>
<comment type="function">
    <text evidence="9">Catalyzes the transfer of the phosphoribosyl group of 5-phosphorylribose-1-pyrophosphate (PRPP) to anthranilate to yield N-(5'-phosphoribosyl)-anthranilate (PRA).</text>
</comment>
<accession>A0A543HXD1</accession>
<keyword evidence="9" id="KW-0479">Metal-binding</keyword>